<evidence type="ECO:0000256" key="2">
    <source>
        <dbReference type="ARBA" id="ARBA00022475"/>
    </source>
</evidence>
<evidence type="ECO:0000256" key="1">
    <source>
        <dbReference type="ARBA" id="ARBA00004429"/>
    </source>
</evidence>
<comment type="function">
    <text evidence="7">Part of the tripartite ATP-independent periplasmic (TRAP) transport system.</text>
</comment>
<feature type="transmembrane region" description="Helical" evidence="7">
    <location>
        <begin position="242"/>
        <end position="260"/>
    </location>
</feature>
<evidence type="ECO:0000259" key="8">
    <source>
        <dbReference type="Pfam" id="PF06808"/>
    </source>
</evidence>
<comment type="caution">
    <text evidence="9">The sequence shown here is derived from an EMBL/GenBank/DDBJ whole genome shotgun (WGS) entry which is preliminary data.</text>
</comment>
<dbReference type="Pfam" id="PF06808">
    <property type="entry name" value="DctM"/>
    <property type="match status" value="1"/>
</dbReference>
<dbReference type="PANTHER" id="PTHR33362:SF2">
    <property type="entry name" value="TRAP TRANSPORTER LARGE PERMEASE PROTEIN"/>
    <property type="match status" value="1"/>
</dbReference>
<comment type="caution">
    <text evidence="7">Lacks conserved residue(s) required for the propagation of feature annotation.</text>
</comment>
<reference evidence="9 10" key="1">
    <citation type="submission" date="2022-08" db="EMBL/GenBank/DDBJ databases">
        <title>Polyphasic taxonomy analysis of Qipengyuania sp.RS5-5.</title>
        <authorList>
            <person name="Xamxidin M."/>
            <person name="Wu M."/>
        </authorList>
    </citation>
    <scope>NUCLEOTIDE SEQUENCE [LARGE SCALE GENOMIC DNA]</scope>
    <source>
        <strain evidence="9 10">RS5-5</strain>
    </source>
</reference>
<name>A0ABT1XPL3_9SPHN</name>
<evidence type="ECO:0000313" key="10">
    <source>
        <dbReference type="Proteomes" id="UP001206067"/>
    </source>
</evidence>
<feature type="transmembrane region" description="Helical" evidence="7">
    <location>
        <begin position="171"/>
        <end position="193"/>
    </location>
</feature>
<comment type="subcellular location">
    <subcellularLocation>
        <location evidence="1 7">Cell inner membrane</location>
        <topology evidence="1 7">Multi-pass membrane protein</topology>
    </subcellularLocation>
</comment>
<feature type="transmembrane region" description="Helical" evidence="7">
    <location>
        <begin position="46"/>
        <end position="69"/>
    </location>
</feature>
<dbReference type="PIRSF" id="PIRSF006066">
    <property type="entry name" value="HI0050"/>
    <property type="match status" value="1"/>
</dbReference>
<keyword evidence="7" id="KW-0813">Transport</keyword>
<comment type="similarity">
    <text evidence="7">Belongs to the TRAP transporter large permease family.</text>
</comment>
<dbReference type="InterPro" id="IPR010656">
    <property type="entry name" value="DctM"/>
</dbReference>
<feature type="transmembrane region" description="Helical" evidence="7">
    <location>
        <begin position="334"/>
        <end position="353"/>
    </location>
</feature>
<feature type="transmembrane region" description="Helical" evidence="7">
    <location>
        <begin position="214"/>
        <end position="236"/>
    </location>
</feature>
<dbReference type="PANTHER" id="PTHR33362">
    <property type="entry name" value="SIALIC ACID TRAP TRANSPORTER PERMEASE PROTEIN SIAT-RELATED"/>
    <property type="match status" value="1"/>
</dbReference>
<comment type="subunit">
    <text evidence="7">The complex comprises the extracytoplasmic solute receptor protein and the two transmembrane proteins.</text>
</comment>
<evidence type="ECO:0000256" key="5">
    <source>
        <dbReference type="ARBA" id="ARBA00022989"/>
    </source>
</evidence>
<dbReference type="Proteomes" id="UP001206067">
    <property type="component" value="Unassembled WGS sequence"/>
</dbReference>
<dbReference type="RefSeq" id="WP_257594936.1">
    <property type="nucleotide sequence ID" value="NZ_JANKHH010000003.1"/>
</dbReference>
<keyword evidence="2" id="KW-1003">Cell membrane</keyword>
<evidence type="ECO:0000256" key="7">
    <source>
        <dbReference type="RuleBase" id="RU369079"/>
    </source>
</evidence>
<dbReference type="EMBL" id="JANKHH010000003">
    <property type="protein sequence ID" value="MCR2833167.1"/>
    <property type="molecule type" value="Genomic_DNA"/>
</dbReference>
<organism evidence="9 10">
    <name type="scientific">Parerythrobacter lacustris</name>
    <dbReference type="NCBI Taxonomy" id="2969984"/>
    <lineage>
        <taxon>Bacteria</taxon>
        <taxon>Pseudomonadati</taxon>
        <taxon>Pseudomonadota</taxon>
        <taxon>Alphaproteobacteria</taxon>
        <taxon>Sphingomonadales</taxon>
        <taxon>Erythrobacteraceae</taxon>
        <taxon>Parerythrobacter</taxon>
    </lineage>
</organism>
<accession>A0ABT1XPL3</accession>
<dbReference type="NCBIfam" id="TIGR00786">
    <property type="entry name" value="dctM"/>
    <property type="match status" value="1"/>
</dbReference>
<keyword evidence="5 7" id="KW-1133">Transmembrane helix</keyword>
<feature type="transmembrane region" description="Helical" evidence="7">
    <location>
        <begin position="302"/>
        <end position="327"/>
    </location>
</feature>
<feature type="transmembrane region" description="Helical" evidence="7">
    <location>
        <begin position="272"/>
        <end position="296"/>
    </location>
</feature>
<feature type="transmembrane region" description="Helical" evidence="7">
    <location>
        <begin position="397"/>
        <end position="421"/>
    </location>
</feature>
<gene>
    <name evidence="9" type="ORF">NSO95_04360</name>
</gene>
<sequence>MELLVLFGVLFLLLVLGVPVGYSLFGSALACFLAMGIPPIVAVQRVASGISVFTLMAIPFFIFAGDLMYRAGIAERLVRVADAAVGRVRGGLGIVDVGASMMFGAVSGSAIASASAIGSTMVPLMKDKGYPGDYAVNVTATAAIVGLLIPPSHNMIIYSAASGIGVSIGDLFLAGVIPGLLTGFMLMFAAWIVAHRRKLPVGRFPGWREFIRAAAFAIPGLMTAVIIMGGILSGFFTPTESSAVAVVYTLLVGTLVYRSLGWKGTWEAAGKSVRTASMVLFIIAAATAFGFALALLEVPASLGALIGVMTDNPLLTLLIINLMLLALGTFMDMAPLIVITTPIFLPVAMGVGVDPVHFGIIMMLNLGIGLVTPPVGSVLFVGSAVGKIPVTTLVKTIWPFYLTLIAALLLITYVPVLSLWLPGVMGGQ</sequence>
<keyword evidence="3 7" id="KW-0997">Cell inner membrane</keyword>
<proteinExistence type="inferred from homology"/>
<evidence type="ECO:0000256" key="4">
    <source>
        <dbReference type="ARBA" id="ARBA00022692"/>
    </source>
</evidence>
<feature type="transmembrane region" description="Helical" evidence="7">
    <location>
        <begin position="359"/>
        <end position="385"/>
    </location>
</feature>
<keyword evidence="10" id="KW-1185">Reference proteome</keyword>
<protein>
    <recommendedName>
        <fullName evidence="7">TRAP transporter large permease protein</fullName>
    </recommendedName>
</protein>
<evidence type="ECO:0000256" key="3">
    <source>
        <dbReference type="ARBA" id="ARBA00022519"/>
    </source>
</evidence>
<evidence type="ECO:0000256" key="6">
    <source>
        <dbReference type="ARBA" id="ARBA00023136"/>
    </source>
</evidence>
<evidence type="ECO:0000313" key="9">
    <source>
        <dbReference type="EMBL" id="MCR2833167.1"/>
    </source>
</evidence>
<keyword evidence="4 7" id="KW-0812">Transmembrane</keyword>
<feature type="domain" description="TRAP C4-dicarboxylate transport system permease DctM subunit" evidence="8">
    <location>
        <begin position="7"/>
        <end position="416"/>
    </location>
</feature>
<dbReference type="InterPro" id="IPR004681">
    <property type="entry name" value="TRAP_DctM"/>
</dbReference>
<feature type="transmembrane region" description="Helical" evidence="7">
    <location>
        <begin position="134"/>
        <end position="151"/>
    </location>
</feature>
<keyword evidence="6 7" id="KW-0472">Membrane</keyword>